<comment type="caution">
    <text evidence="2">The sequence shown here is derived from an EMBL/GenBank/DDBJ whole genome shotgun (WGS) entry which is preliminary data.</text>
</comment>
<proteinExistence type="predicted"/>
<feature type="chain" id="PRO_5029464033" evidence="1">
    <location>
        <begin position="25"/>
        <end position="421"/>
    </location>
</feature>
<keyword evidence="1" id="KW-0732">Signal</keyword>
<dbReference type="PANTHER" id="PTHR11440">
    <property type="entry name" value="LECITHIN-CHOLESTEROL ACYLTRANSFERASE-RELATED"/>
    <property type="match status" value="1"/>
</dbReference>
<evidence type="ECO:0000256" key="1">
    <source>
        <dbReference type="SAM" id="SignalP"/>
    </source>
</evidence>
<dbReference type="Pfam" id="PF02450">
    <property type="entry name" value="LCAT"/>
    <property type="match status" value="2"/>
</dbReference>
<evidence type="ECO:0000313" key="2">
    <source>
        <dbReference type="EMBL" id="CAD5111329.1"/>
    </source>
</evidence>
<dbReference type="GO" id="GO:0008374">
    <property type="term" value="F:O-acyltransferase activity"/>
    <property type="evidence" value="ECO:0007669"/>
    <property type="project" value="InterPro"/>
</dbReference>
<reference evidence="2 3" key="1">
    <citation type="submission" date="2020-08" db="EMBL/GenBank/DDBJ databases">
        <authorList>
            <person name="Hejnol A."/>
        </authorList>
    </citation>
    <scope>NUCLEOTIDE SEQUENCE [LARGE SCALE GENOMIC DNA]</scope>
</reference>
<evidence type="ECO:0000313" key="3">
    <source>
        <dbReference type="Proteomes" id="UP000549394"/>
    </source>
</evidence>
<dbReference type="AlphaFoldDB" id="A0A7I8V524"/>
<feature type="signal peptide" evidence="1">
    <location>
        <begin position="1"/>
        <end position="24"/>
    </location>
</feature>
<dbReference type="InterPro" id="IPR003386">
    <property type="entry name" value="LACT/PDAT_acylTrfase"/>
</dbReference>
<gene>
    <name evidence="2" type="ORF">DGYR_LOCUS642</name>
</gene>
<dbReference type="Gene3D" id="3.40.50.1820">
    <property type="entry name" value="alpha/beta hydrolase"/>
    <property type="match status" value="1"/>
</dbReference>
<dbReference type="Proteomes" id="UP000549394">
    <property type="component" value="Unassembled WGS sequence"/>
</dbReference>
<accession>A0A7I8V524</accession>
<keyword evidence="3" id="KW-1185">Reference proteome</keyword>
<dbReference type="GO" id="GO:0006629">
    <property type="term" value="P:lipid metabolic process"/>
    <property type="evidence" value="ECO:0007669"/>
    <property type="project" value="InterPro"/>
</dbReference>
<name>A0A7I8V524_9ANNE</name>
<protein>
    <submittedName>
        <fullName evidence="2">DgyrCDS645</fullName>
    </submittedName>
</protein>
<dbReference type="OrthoDB" id="190846at2759"/>
<organism evidence="2 3">
    <name type="scientific">Dimorphilus gyrociliatus</name>
    <dbReference type="NCBI Taxonomy" id="2664684"/>
    <lineage>
        <taxon>Eukaryota</taxon>
        <taxon>Metazoa</taxon>
        <taxon>Spiralia</taxon>
        <taxon>Lophotrochozoa</taxon>
        <taxon>Annelida</taxon>
        <taxon>Polychaeta</taxon>
        <taxon>Polychaeta incertae sedis</taxon>
        <taxon>Dinophilidae</taxon>
        <taxon>Dimorphilus</taxon>
    </lineage>
</organism>
<dbReference type="InterPro" id="IPR029058">
    <property type="entry name" value="AB_hydrolase_fold"/>
</dbReference>
<sequence>MQHHAIKSLLILTIFASFLSTANSLFWKKKEFNYSPVIIIPGNGGCRIEAKTVNPKVPTPKCRVSKDWYLIWANIENIDLFAGEYTYGCWEDYIRLQFNRTTGESHSYPGVYTRIPGWGTTETVEYVDPSWLTFLAGNTGAYFSTFVRKLLNIGYERGKSVRAAPYDWRLAPVSHSDYFRRFKELIEDTYEKNGQRKVVLAAHSMGGTYTTYFLRQQTEAWKNKYVRYMLSLNVPYGGATALLWLYASGYNWGINFISAKKVRDEERTYESPAFMMPNDLAWNENDVVIITKDKKYTIKDYEQFFLDINHKDGVKLWQRARVNTTEERIHPGVDIVCIYAHGLPTGSTLDYRRAHFPDEQPSVLHEDGDKTVTTRSMKVCEMWDNHPKYNFELKKFKGIGHNDLLYNEDFYIYLEEMLRLP</sequence>
<dbReference type="SUPFAM" id="SSF53474">
    <property type="entry name" value="alpha/beta-Hydrolases"/>
    <property type="match status" value="1"/>
</dbReference>
<dbReference type="EMBL" id="CAJFCJ010000001">
    <property type="protein sequence ID" value="CAD5111329.1"/>
    <property type="molecule type" value="Genomic_DNA"/>
</dbReference>